<dbReference type="Proteomes" id="UP000613266">
    <property type="component" value="Unassembled WGS sequence"/>
</dbReference>
<name>A0A931J5S7_9BURK</name>
<dbReference type="RefSeq" id="WP_198112108.1">
    <property type="nucleotide sequence ID" value="NZ_JAEDAK010000011.1"/>
</dbReference>
<protein>
    <submittedName>
        <fullName evidence="2">NAD(P)H-dependent oxidoreductase</fullName>
    </submittedName>
</protein>
<sequence>MNAPQLLVLPGSLRQGSYAHALARHAAARATQLGFGAATVFDLRALQLPIYDGDLEAEQGVPAAVQQLQDAIQAHQALLIVTPEYNSYPPPLLFNSLDWLSRLSENRTAMKPTALMSSSPGQYGGLRALNQLRLFVQGNFQMLVQPQQFALGRADQAFDAQGQLQDARAEKAVDGVLQALAALTNQLAR</sequence>
<feature type="domain" description="NADPH-dependent FMN reductase-like" evidence="1">
    <location>
        <begin position="5"/>
        <end position="154"/>
    </location>
</feature>
<evidence type="ECO:0000313" key="2">
    <source>
        <dbReference type="EMBL" id="MBH9578338.1"/>
    </source>
</evidence>
<dbReference type="PANTHER" id="PTHR30543:SF21">
    <property type="entry name" value="NAD(P)H-DEPENDENT FMN REDUCTASE LOT6"/>
    <property type="match status" value="1"/>
</dbReference>
<evidence type="ECO:0000313" key="3">
    <source>
        <dbReference type="Proteomes" id="UP000613266"/>
    </source>
</evidence>
<proteinExistence type="predicted"/>
<accession>A0A931J5S7</accession>
<dbReference type="PANTHER" id="PTHR30543">
    <property type="entry name" value="CHROMATE REDUCTASE"/>
    <property type="match status" value="1"/>
</dbReference>
<dbReference type="Pfam" id="PF03358">
    <property type="entry name" value="FMN_red"/>
    <property type="match status" value="1"/>
</dbReference>
<dbReference type="SUPFAM" id="SSF52218">
    <property type="entry name" value="Flavoproteins"/>
    <property type="match status" value="1"/>
</dbReference>
<dbReference type="GO" id="GO:0005829">
    <property type="term" value="C:cytosol"/>
    <property type="evidence" value="ECO:0007669"/>
    <property type="project" value="TreeGrafter"/>
</dbReference>
<dbReference type="AlphaFoldDB" id="A0A931J5S7"/>
<gene>
    <name evidence="2" type="ORF">I7X39_15715</name>
</gene>
<comment type="caution">
    <text evidence="2">The sequence shown here is derived from an EMBL/GenBank/DDBJ whole genome shotgun (WGS) entry which is preliminary data.</text>
</comment>
<dbReference type="GO" id="GO:0016491">
    <property type="term" value="F:oxidoreductase activity"/>
    <property type="evidence" value="ECO:0007669"/>
    <property type="project" value="InterPro"/>
</dbReference>
<dbReference type="GO" id="GO:0010181">
    <property type="term" value="F:FMN binding"/>
    <property type="evidence" value="ECO:0007669"/>
    <property type="project" value="TreeGrafter"/>
</dbReference>
<dbReference type="InterPro" id="IPR029039">
    <property type="entry name" value="Flavoprotein-like_sf"/>
</dbReference>
<reference evidence="2" key="1">
    <citation type="submission" date="2020-12" db="EMBL/GenBank/DDBJ databases">
        <title>The genome sequence of Inhella sp. 1Y17.</title>
        <authorList>
            <person name="Liu Y."/>
        </authorList>
    </citation>
    <scope>NUCLEOTIDE SEQUENCE</scope>
    <source>
        <strain evidence="2">1Y17</strain>
    </source>
</reference>
<keyword evidence="3" id="KW-1185">Reference proteome</keyword>
<organism evidence="2 3">
    <name type="scientific">Inhella proteolytica</name>
    <dbReference type="NCBI Taxonomy" id="2795029"/>
    <lineage>
        <taxon>Bacteria</taxon>
        <taxon>Pseudomonadati</taxon>
        <taxon>Pseudomonadota</taxon>
        <taxon>Betaproteobacteria</taxon>
        <taxon>Burkholderiales</taxon>
        <taxon>Sphaerotilaceae</taxon>
        <taxon>Inhella</taxon>
    </lineage>
</organism>
<evidence type="ECO:0000259" key="1">
    <source>
        <dbReference type="Pfam" id="PF03358"/>
    </source>
</evidence>
<dbReference type="InterPro" id="IPR005025">
    <property type="entry name" value="FMN_Rdtase-like_dom"/>
</dbReference>
<dbReference type="Gene3D" id="3.40.50.360">
    <property type="match status" value="1"/>
</dbReference>
<dbReference type="InterPro" id="IPR050712">
    <property type="entry name" value="NAD(P)H-dep_reductase"/>
</dbReference>
<dbReference type="EMBL" id="JAEDAK010000011">
    <property type="protein sequence ID" value="MBH9578338.1"/>
    <property type="molecule type" value="Genomic_DNA"/>
</dbReference>